<dbReference type="AlphaFoldDB" id="A0A2N5SJ93"/>
<proteinExistence type="predicted"/>
<organism evidence="1 2">
    <name type="scientific">Puccinia coronata f. sp. avenae</name>
    <dbReference type="NCBI Taxonomy" id="200324"/>
    <lineage>
        <taxon>Eukaryota</taxon>
        <taxon>Fungi</taxon>
        <taxon>Dikarya</taxon>
        <taxon>Basidiomycota</taxon>
        <taxon>Pucciniomycotina</taxon>
        <taxon>Pucciniomycetes</taxon>
        <taxon>Pucciniales</taxon>
        <taxon>Pucciniaceae</taxon>
        <taxon>Puccinia</taxon>
    </lineage>
</organism>
<accession>A0A2N5SJ93</accession>
<reference evidence="1 2" key="1">
    <citation type="submission" date="2017-11" db="EMBL/GenBank/DDBJ databases">
        <title>De novo assembly and phasing of dikaryotic genomes from two isolates of Puccinia coronata f. sp. avenae, the causal agent of oat crown rust.</title>
        <authorList>
            <person name="Miller M.E."/>
            <person name="Zhang Y."/>
            <person name="Omidvar V."/>
            <person name="Sperschneider J."/>
            <person name="Schwessinger B."/>
            <person name="Raley C."/>
            <person name="Palmer J.M."/>
            <person name="Garnica D."/>
            <person name="Upadhyaya N."/>
            <person name="Rathjen J."/>
            <person name="Taylor J.M."/>
            <person name="Park R.F."/>
            <person name="Dodds P.N."/>
            <person name="Hirsch C.D."/>
            <person name="Kianian S.F."/>
            <person name="Figueroa M."/>
        </authorList>
    </citation>
    <scope>NUCLEOTIDE SEQUENCE [LARGE SCALE GENOMIC DNA]</scope>
    <source>
        <strain evidence="1">12NC29</strain>
    </source>
</reference>
<keyword evidence="2" id="KW-1185">Reference proteome</keyword>
<evidence type="ECO:0000313" key="2">
    <source>
        <dbReference type="Proteomes" id="UP000235388"/>
    </source>
</evidence>
<protein>
    <submittedName>
        <fullName evidence="1">Uncharacterized protein</fullName>
    </submittedName>
</protein>
<name>A0A2N5SJ93_9BASI</name>
<gene>
    <name evidence="1" type="ORF">PCANC_16689</name>
</gene>
<evidence type="ECO:0000313" key="1">
    <source>
        <dbReference type="EMBL" id="PLW13317.1"/>
    </source>
</evidence>
<comment type="caution">
    <text evidence="1">The sequence shown here is derived from an EMBL/GenBank/DDBJ whole genome shotgun (WGS) entry which is preliminary data.</text>
</comment>
<sequence>MANLMYALINNNAPNERKHNLNWEPTTMHIRPRNQSLASFQFWEELSRKKNQKNLRCL</sequence>
<dbReference type="EMBL" id="PGCJ01000953">
    <property type="protein sequence ID" value="PLW13317.1"/>
    <property type="molecule type" value="Genomic_DNA"/>
</dbReference>
<dbReference type="Proteomes" id="UP000235388">
    <property type="component" value="Unassembled WGS sequence"/>
</dbReference>